<name>A0ACC0AUG3_CATRO</name>
<evidence type="ECO:0000313" key="2">
    <source>
        <dbReference type="Proteomes" id="UP001060085"/>
    </source>
</evidence>
<organism evidence="1 2">
    <name type="scientific">Catharanthus roseus</name>
    <name type="common">Madagascar periwinkle</name>
    <name type="synonym">Vinca rosea</name>
    <dbReference type="NCBI Taxonomy" id="4058"/>
    <lineage>
        <taxon>Eukaryota</taxon>
        <taxon>Viridiplantae</taxon>
        <taxon>Streptophyta</taxon>
        <taxon>Embryophyta</taxon>
        <taxon>Tracheophyta</taxon>
        <taxon>Spermatophyta</taxon>
        <taxon>Magnoliopsida</taxon>
        <taxon>eudicotyledons</taxon>
        <taxon>Gunneridae</taxon>
        <taxon>Pentapetalae</taxon>
        <taxon>asterids</taxon>
        <taxon>lamiids</taxon>
        <taxon>Gentianales</taxon>
        <taxon>Apocynaceae</taxon>
        <taxon>Rauvolfioideae</taxon>
        <taxon>Vinceae</taxon>
        <taxon>Catharanthinae</taxon>
        <taxon>Catharanthus</taxon>
    </lineage>
</organism>
<sequence length="191" mass="21385">MNQLKQSDSASAATRENQYQLKENPKTQKRFFTGPRIFSNSTKEKDGISMDNADRMDGCLTEESTDTYATYLYGRGHEAITRLGTAHSVARFSLSLVPIFLFPHQELGEKRKLGQKKESNCPMNRLGWFWKGPEHRPESGVHVGGPAGCACFSVGETAVALERTEEELTPWALKSQCAMFSRTLSFQAKID</sequence>
<evidence type="ECO:0000313" key="1">
    <source>
        <dbReference type="EMBL" id="KAI5664266.1"/>
    </source>
</evidence>
<dbReference type="EMBL" id="CM044705">
    <property type="protein sequence ID" value="KAI5664266.1"/>
    <property type="molecule type" value="Genomic_DNA"/>
</dbReference>
<accession>A0ACC0AUG3</accession>
<gene>
    <name evidence="1" type="ORF">M9H77_23589</name>
</gene>
<proteinExistence type="predicted"/>
<keyword evidence="2" id="KW-1185">Reference proteome</keyword>
<comment type="caution">
    <text evidence="1">The sequence shown here is derived from an EMBL/GenBank/DDBJ whole genome shotgun (WGS) entry which is preliminary data.</text>
</comment>
<reference evidence="2" key="1">
    <citation type="journal article" date="2023" name="Nat. Plants">
        <title>Single-cell RNA sequencing provides a high-resolution roadmap for understanding the multicellular compartmentation of specialized metabolism.</title>
        <authorList>
            <person name="Sun S."/>
            <person name="Shen X."/>
            <person name="Li Y."/>
            <person name="Li Y."/>
            <person name="Wang S."/>
            <person name="Li R."/>
            <person name="Zhang H."/>
            <person name="Shen G."/>
            <person name="Guo B."/>
            <person name="Wei J."/>
            <person name="Xu J."/>
            <person name="St-Pierre B."/>
            <person name="Chen S."/>
            <person name="Sun C."/>
        </authorList>
    </citation>
    <scope>NUCLEOTIDE SEQUENCE [LARGE SCALE GENOMIC DNA]</scope>
</reference>
<dbReference type="Proteomes" id="UP001060085">
    <property type="component" value="Linkage Group LG05"/>
</dbReference>
<protein>
    <submittedName>
        <fullName evidence="1">Uncharacterized protein</fullName>
    </submittedName>
</protein>